<keyword evidence="3" id="KW-1133">Transmembrane helix</keyword>
<keyword evidence="1" id="KW-0862">Zinc</keyword>
<feature type="compositionally biased region" description="Low complexity" evidence="2">
    <location>
        <begin position="368"/>
        <end position="382"/>
    </location>
</feature>
<feature type="compositionally biased region" description="Polar residues" evidence="2">
    <location>
        <begin position="397"/>
        <end position="417"/>
    </location>
</feature>
<dbReference type="InterPro" id="IPR029485">
    <property type="entry name" value="CAT_C"/>
</dbReference>
<feature type="transmembrane region" description="Helical" evidence="3">
    <location>
        <begin position="234"/>
        <end position="250"/>
    </location>
</feature>
<dbReference type="Pfam" id="PF13906">
    <property type="entry name" value="AA_permease_C"/>
    <property type="match status" value="1"/>
</dbReference>
<dbReference type="GO" id="GO:0005886">
    <property type="term" value="C:plasma membrane"/>
    <property type="evidence" value="ECO:0007669"/>
    <property type="project" value="TreeGrafter"/>
</dbReference>
<dbReference type="Gene3D" id="1.20.1740.10">
    <property type="entry name" value="Amino acid/polyamine transporter I"/>
    <property type="match status" value="1"/>
</dbReference>
<dbReference type="PANTHER" id="PTHR43243">
    <property type="entry name" value="INNER MEMBRANE TRANSPORTER YGJI-RELATED"/>
    <property type="match status" value="1"/>
</dbReference>
<name>A0A6P7GBB8_DIAVI</name>
<gene>
    <name evidence="5" type="primary">LOC114339982</name>
</gene>
<keyword evidence="3" id="KW-0812">Transmembrane</keyword>
<accession>A0A6P7GBB8</accession>
<evidence type="ECO:0000313" key="5">
    <source>
        <dbReference type="RefSeq" id="XP_028146479.1"/>
    </source>
</evidence>
<organism evidence="5">
    <name type="scientific">Diabrotica virgifera virgifera</name>
    <name type="common">western corn rootworm</name>
    <dbReference type="NCBI Taxonomy" id="50390"/>
    <lineage>
        <taxon>Eukaryota</taxon>
        <taxon>Metazoa</taxon>
        <taxon>Ecdysozoa</taxon>
        <taxon>Arthropoda</taxon>
        <taxon>Hexapoda</taxon>
        <taxon>Insecta</taxon>
        <taxon>Pterygota</taxon>
        <taxon>Neoptera</taxon>
        <taxon>Endopterygota</taxon>
        <taxon>Coleoptera</taxon>
        <taxon>Polyphaga</taxon>
        <taxon>Cucujiformia</taxon>
        <taxon>Chrysomeloidea</taxon>
        <taxon>Chrysomelidae</taxon>
        <taxon>Galerucinae</taxon>
        <taxon>Diabroticina</taxon>
        <taxon>Diabroticites</taxon>
        <taxon>Diabrotica</taxon>
    </lineage>
</organism>
<dbReference type="Pfam" id="PF00098">
    <property type="entry name" value="zf-CCHC"/>
    <property type="match status" value="1"/>
</dbReference>
<evidence type="ECO:0000256" key="2">
    <source>
        <dbReference type="SAM" id="MobiDB-lite"/>
    </source>
</evidence>
<dbReference type="GO" id="GO:0008270">
    <property type="term" value="F:zinc ion binding"/>
    <property type="evidence" value="ECO:0007669"/>
    <property type="project" value="UniProtKB-KW"/>
</dbReference>
<sequence>VPDSVLEEIAVVTFVNGLKDSEIQNALRLATPKVLGEALAIALEHETASQTSRSHRVRTIEESDEHNDERLEEMIRRVFRNEMPKRCEPRCWNCGDVGHIRRNCKKIVQPSPDSDDTFGGDEPEEDFSGRDDQFLVSDRTENKFYGTVHGGGSATSTGGVVGATVGPSLGYIGRRLQAATYLCPAIFPWVDTGPATEESGMFVMKMVGNLYILIIIFDLIVVCGMDNMNTATSIFLWLFFLAIVAICLMISRKPQNRNTLMFMTPGLPFIPVVAITVNIYLIMKLSILTLVRFTTWMTLGFIMYFYYGIKNSTLEEGPDTDQNIELTVTDHEKPKYNSNTPYGGDHNIFSQSQPTYDWDPNKSWDHGPAWAQPAQPQNPATSQPQLYQVEQRYNVNTNNTKSVINKSNPPVTRPSTKPSTQPAGSQSSSQPSASNSSNLFVSDPLAYANWDD</sequence>
<protein>
    <submittedName>
        <fullName evidence="5">Uncharacterized protein LOC114339982</fullName>
    </submittedName>
</protein>
<dbReference type="InterPro" id="IPR036875">
    <property type="entry name" value="Znf_CCHC_sf"/>
</dbReference>
<dbReference type="AlphaFoldDB" id="A0A6P7GBB8"/>
<reference evidence="5" key="1">
    <citation type="submission" date="2025-08" db="UniProtKB">
        <authorList>
            <consortium name="RefSeq"/>
        </authorList>
    </citation>
    <scope>IDENTIFICATION</scope>
    <source>
        <tissue evidence="5">Whole insect</tissue>
    </source>
</reference>
<dbReference type="SUPFAM" id="SSF57756">
    <property type="entry name" value="Retrovirus zinc finger-like domains"/>
    <property type="match status" value="1"/>
</dbReference>
<feature type="compositionally biased region" description="Low complexity" evidence="2">
    <location>
        <begin position="418"/>
        <end position="438"/>
    </location>
</feature>
<feature type="non-terminal residue" evidence="5">
    <location>
        <position position="1"/>
    </location>
</feature>
<dbReference type="PANTHER" id="PTHR43243:SF17">
    <property type="entry name" value="CATIONIC AMINO ACID TRANSPORTER-RELATED"/>
    <property type="match status" value="1"/>
</dbReference>
<dbReference type="InterPro" id="IPR001878">
    <property type="entry name" value="Znf_CCHC"/>
</dbReference>
<dbReference type="GO" id="GO:0015171">
    <property type="term" value="F:amino acid transmembrane transporter activity"/>
    <property type="evidence" value="ECO:0007669"/>
    <property type="project" value="TreeGrafter"/>
</dbReference>
<keyword evidence="1" id="KW-0479">Metal-binding</keyword>
<feature type="region of interest" description="Disordered" evidence="2">
    <location>
        <begin position="47"/>
        <end position="67"/>
    </location>
</feature>
<dbReference type="InParanoid" id="A0A6P7GBB8"/>
<keyword evidence="1" id="KW-0863">Zinc-finger</keyword>
<evidence type="ECO:0000259" key="4">
    <source>
        <dbReference type="PROSITE" id="PS50158"/>
    </source>
</evidence>
<feature type="compositionally biased region" description="Acidic residues" evidence="2">
    <location>
        <begin position="113"/>
        <end position="126"/>
    </location>
</feature>
<feature type="transmembrane region" description="Helical" evidence="3">
    <location>
        <begin position="210"/>
        <end position="228"/>
    </location>
</feature>
<dbReference type="GO" id="GO:0003676">
    <property type="term" value="F:nucleic acid binding"/>
    <property type="evidence" value="ECO:0007669"/>
    <property type="project" value="InterPro"/>
</dbReference>
<evidence type="ECO:0000256" key="1">
    <source>
        <dbReference type="PROSITE-ProRule" id="PRU00047"/>
    </source>
</evidence>
<proteinExistence type="predicted"/>
<dbReference type="SMART" id="SM00343">
    <property type="entry name" value="ZnF_C2HC"/>
    <property type="match status" value="1"/>
</dbReference>
<feature type="region of interest" description="Disordered" evidence="2">
    <location>
        <begin position="108"/>
        <end position="131"/>
    </location>
</feature>
<feature type="region of interest" description="Disordered" evidence="2">
    <location>
        <begin position="397"/>
        <end position="452"/>
    </location>
</feature>
<feature type="region of interest" description="Disordered" evidence="2">
    <location>
        <begin position="331"/>
        <end position="382"/>
    </location>
</feature>
<feature type="domain" description="CCHC-type" evidence="4">
    <location>
        <begin position="90"/>
        <end position="106"/>
    </location>
</feature>
<keyword evidence="3" id="KW-0472">Membrane</keyword>
<evidence type="ECO:0000256" key="3">
    <source>
        <dbReference type="SAM" id="Phobius"/>
    </source>
</evidence>
<feature type="transmembrane region" description="Helical" evidence="3">
    <location>
        <begin position="289"/>
        <end position="307"/>
    </location>
</feature>
<dbReference type="RefSeq" id="XP_028146479.1">
    <property type="nucleotide sequence ID" value="XM_028290678.1"/>
</dbReference>
<dbReference type="PROSITE" id="PS50158">
    <property type="entry name" value="ZF_CCHC"/>
    <property type="match status" value="1"/>
</dbReference>
<feature type="transmembrane region" description="Helical" evidence="3">
    <location>
        <begin position="262"/>
        <end position="283"/>
    </location>
</feature>